<dbReference type="Gene3D" id="1.10.3080.10">
    <property type="entry name" value="Clc chloride channel"/>
    <property type="match status" value="1"/>
</dbReference>
<feature type="transmembrane region" description="Helical" evidence="5">
    <location>
        <begin position="368"/>
        <end position="389"/>
    </location>
</feature>
<dbReference type="Proteomes" id="UP000245468">
    <property type="component" value="Chromosome"/>
</dbReference>
<evidence type="ECO:0000313" key="6">
    <source>
        <dbReference type="EMBL" id="AWL07926.1"/>
    </source>
</evidence>
<dbReference type="SUPFAM" id="SSF81340">
    <property type="entry name" value="Clc chloride channel"/>
    <property type="match status" value="1"/>
</dbReference>
<evidence type="ECO:0000256" key="1">
    <source>
        <dbReference type="ARBA" id="ARBA00004141"/>
    </source>
</evidence>
<feature type="transmembrane region" description="Helical" evidence="5">
    <location>
        <begin position="145"/>
        <end position="169"/>
    </location>
</feature>
<sequence length="411" mass="45290">MNYSNSLKPATRLWLIRICMGLSTSFLVGSASSLFLWGLEKIQIYQTEHLALLYCLPILGVAFQYLSQIPQSPIKLGTNDLIDRVNQKSDDIPWSLGPFILLSTWLSQLFGASVGREGTAVQMGGSITHQFSQWLNLEEQEKRDWLQAGMAAGFASVFGTPWAGCFFGLEISKVGHISFRSIIPCLFSAFGANWVSLHVWSTNHTIYPSVFLPEITMAFWAKLACIGLFLGLIALFYSRLESIISKTYAQLPIHTILKGILAGLILLLIFQFPYFKESIGLGSSFLLRPFESGETANFAISKTLATSLSLGLGFKGGEATPLFLIGAHASSALHEIISFPLPLLAALGFTCLYTGLAKTPLTSIAMGVELFGQDAWFCFFLCTLIVMYISGKNGIFKKQAWANWVPKPLYE</sequence>
<comment type="subcellular location">
    <subcellularLocation>
        <location evidence="1">Membrane</location>
        <topology evidence="1">Multi-pass membrane protein</topology>
    </subcellularLocation>
</comment>
<dbReference type="RefSeq" id="WP_161956175.1">
    <property type="nucleotide sequence ID" value="NZ_CP029346.1"/>
</dbReference>
<name>A0A2S2DRB4_9BACT</name>
<evidence type="ECO:0000256" key="4">
    <source>
        <dbReference type="ARBA" id="ARBA00023136"/>
    </source>
</evidence>
<keyword evidence="3 5" id="KW-1133">Transmembrane helix</keyword>
<evidence type="ECO:0000256" key="3">
    <source>
        <dbReference type="ARBA" id="ARBA00022989"/>
    </source>
</evidence>
<dbReference type="PRINTS" id="PR00762">
    <property type="entry name" value="CLCHANNEL"/>
</dbReference>
<feature type="transmembrane region" description="Helical" evidence="5">
    <location>
        <begin position="336"/>
        <end position="356"/>
    </location>
</feature>
<evidence type="ECO:0000256" key="2">
    <source>
        <dbReference type="ARBA" id="ARBA00022692"/>
    </source>
</evidence>
<protein>
    <submittedName>
        <fullName evidence="6">Chloride/fluoride channel protein</fullName>
    </submittedName>
</protein>
<dbReference type="GO" id="GO:0016020">
    <property type="term" value="C:membrane"/>
    <property type="evidence" value="ECO:0007669"/>
    <property type="project" value="UniProtKB-SubCell"/>
</dbReference>
<dbReference type="KEGG" id="psez:HME7025_00041"/>
<dbReference type="PANTHER" id="PTHR43427">
    <property type="entry name" value="CHLORIDE CHANNEL PROTEIN CLC-E"/>
    <property type="match status" value="1"/>
</dbReference>
<feature type="transmembrane region" description="Helical" evidence="5">
    <location>
        <begin position="181"/>
        <end position="199"/>
    </location>
</feature>
<feature type="transmembrane region" description="Helical" evidence="5">
    <location>
        <begin position="219"/>
        <end position="237"/>
    </location>
</feature>
<reference evidence="7" key="1">
    <citation type="submission" date="2018-05" db="EMBL/GenBank/DDBJ databases">
        <title>Pseudarcicella sp. HME7025 Genome sequencing and assembly.</title>
        <authorList>
            <person name="Kim H."/>
            <person name="Kang H."/>
            <person name="Joh K."/>
        </authorList>
    </citation>
    <scope>NUCLEOTIDE SEQUENCE [LARGE SCALE GENOMIC DNA]</scope>
    <source>
        <strain evidence="7">HME7025</strain>
    </source>
</reference>
<dbReference type="InterPro" id="IPR001807">
    <property type="entry name" value="ClC"/>
</dbReference>
<evidence type="ECO:0000256" key="5">
    <source>
        <dbReference type="SAM" id="Phobius"/>
    </source>
</evidence>
<dbReference type="GO" id="GO:0015108">
    <property type="term" value="F:chloride transmembrane transporter activity"/>
    <property type="evidence" value="ECO:0007669"/>
    <property type="project" value="InterPro"/>
</dbReference>
<proteinExistence type="predicted"/>
<feature type="transmembrane region" description="Helical" evidence="5">
    <location>
        <begin position="14"/>
        <end position="37"/>
    </location>
</feature>
<dbReference type="InterPro" id="IPR014743">
    <property type="entry name" value="Cl-channel_core"/>
</dbReference>
<dbReference type="InterPro" id="IPR050368">
    <property type="entry name" value="ClC-type_chloride_channel"/>
</dbReference>
<feature type="transmembrane region" description="Helical" evidence="5">
    <location>
        <begin position="295"/>
        <end position="315"/>
    </location>
</feature>
<accession>A0A2S2DRB4</accession>
<organism evidence="6 7">
    <name type="scientific">Aquirufa nivalisilvae</name>
    <dbReference type="NCBI Taxonomy" id="2516557"/>
    <lineage>
        <taxon>Bacteria</taxon>
        <taxon>Pseudomonadati</taxon>
        <taxon>Bacteroidota</taxon>
        <taxon>Cytophagia</taxon>
        <taxon>Cytophagales</taxon>
        <taxon>Flectobacillaceae</taxon>
        <taxon>Aquirufa</taxon>
    </lineage>
</organism>
<feature type="transmembrane region" description="Helical" evidence="5">
    <location>
        <begin position="257"/>
        <end position="275"/>
    </location>
</feature>
<gene>
    <name evidence="6" type="ORF">HME7025_00041</name>
</gene>
<dbReference type="Pfam" id="PF00654">
    <property type="entry name" value="Voltage_CLC"/>
    <property type="match status" value="1"/>
</dbReference>
<dbReference type="AlphaFoldDB" id="A0A2S2DRB4"/>
<keyword evidence="4 5" id="KW-0472">Membrane</keyword>
<dbReference type="PANTHER" id="PTHR43427:SF12">
    <property type="entry name" value="CHLORIDE TRANSPORTER"/>
    <property type="match status" value="1"/>
</dbReference>
<dbReference type="EMBL" id="CP029346">
    <property type="protein sequence ID" value="AWL07926.1"/>
    <property type="molecule type" value="Genomic_DNA"/>
</dbReference>
<keyword evidence="2 5" id="KW-0812">Transmembrane</keyword>
<evidence type="ECO:0000313" key="7">
    <source>
        <dbReference type="Proteomes" id="UP000245468"/>
    </source>
</evidence>
<keyword evidence="7" id="KW-1185">Reference proteome</keyword>
<feature type="transmembrane region" description="Helical" evidence="5">
    <location>
        <begin position="49"/>
        <end position="66"/>
    </location>
</feature>